<dbReference type="Proteomes" id="UP000192796">
    <property type="component" value="Unassembled WGS sequence"/>
</dbReference>
<feature type="chain" id="PRO_5013026130" description="Thioredoxin domain-containing protein" evidence="2">
    <location>
        <begin position="22"/>
        <end position="181"/>
    </location>
</feature>
<feature type="signal peptide" evidence="2">
    <location>
        <begin position="1"/>
        <end position="21"/>
    </location>
</feature>
<dbReference type="EMBL" id="LVYD01000045">
    <property type="protein sequence ID" value="OQP63449.1"/>
    <property type="molecule type" value="Genomic_DNA"/>
</dbReference>
<organism evidence="4 5">
    <name type="scientific">Niastella vici</name>
    <dbReference type="NCBI Taxonomy" id="1703345"/>
    <lineage>
        <taxon>Bacteria</taxon>
        <taxon>Pseudomonadati</taxon>
        <taxon>Bacteroidota</taxon>
        <taxon>Chitinophagia</taxon>
        <taxon>Chitinophagales</taxon>
        <taxon>Chitinophagaceae</taxon>
        <taxon>Niastella</taxon>
    </lineage>
</organism>
<comment type="caution">
    <text evidence="4">The sequence shown here is derived from an EMBL/GenBank/DDBJ whole genome shotgun (WGS) entry which is preliminary data.</text>
</comment>
<dbReference type="InterPro" id="IPR017937">
    <property type="entry name" value="Thioredoxin_CS"/>
</dbReference>
<dbReference type="InterPro" id="IPR013766">
    <property type="entry name" value="Thioredoxin_domain"/>
</dbReference>
<accession>A0A1V9FYL3</accession>
<feature type="domain" description="Thioredoxin" evidence="3">
    <location>
        <begin position="12"/>
        <end position="162"/>
    </location>
</feature>
<dbReference type="InterPro" id="IPR036249">
    <property type="entry name" value="Thioredoxin-like_sf"/>
</dbReference>
<sequence length="181" mass="20067">MFKRISFLLIILLPVAVVAQAQQPASAEKVLKEAMQRAAHEHKNVFIIFHASWCGWCHRMDSIMNNAACKKLFSDNYVVEHLTVMESKDKKNLENPGAQDVLKKYNGEGQGIPFWLVFDAKGNLLGDCLIRPEGAALTTKGENTGCPATKEEVAHFLTVLKKTSPLNAAQLAVVEKSFTKK</sequence>
<dbReference type="Gene3D" id="3.40.30.10">
    <property type="entry name" value="Glutaredoxin"/>
    <property type="match status" value="1"/>
</dbReference>
<dbReference type="PROSITE" id="PS51352">
    <property type="entry name" value="THIOREDOXIN_2"/>
    <property type="match status" value="1"/>
</dbReference>
<keyword evidence="2" id="KW-0732">Signal</keyword>
<name>A0A1V9FYL3_9BACT</name>
<dbReference type="STRING" id="1703345.A3860_24200"/>
<keyword evidence="1" id="KW-0676">Redox-active center</keyword>
<evidence type="ECO:0000259" key="3">
    <source>
        <dbReference type="PROSITE" id="PS51352"/>
    </source>
</evidence>
<reference evidence="4 5" key="1">
    <citation type="submission" date="2016-03" db="EMBL/GenBank/DDBJ databases">
        <title>Niastella vici sp. nov., isolated from farmland soil.</title>
        <authorList>
            <person name="Chen L."/>
            <person name="Wang D."/>
            <person name="Yang S."/>
            <person name="Wang G."/>
        </authorList>
    </citation>
    <scope>NUCLEOTIDE SEQUENCE [LARGE SCALE GENOMIC DNA]</scope>
    <source>
        <strain evidence="4 5">DJ57</strain>
    </source>
</reference>
<evidence type="ECO:0000313" key="5">
    <source>
        <dbReference type="Proteomes" id="UP000192796"/>
    </source>
</evidence>
<dbReference type="OrthoDB" id="120730at2"/>
<dbReference type="SUPFAM" id="SSF52833">
    <property type="entry name" value="Thioredoxin-like"/>
    <property type="match status" value="1"/>
</dbReference>
<protein>
    <recommendedName>
        <fullName evidence="3">Thioredoxin domain-containing protein</fullName>
    </recommendedName>
</protein>
<dbReference type="Pfam" id="PF13899">
    <property type="entry name" value="Thioredoxin_7"/>
    <property type="match status" value="1"/>
</dbReference>
<evidence type="ECO:0000256" key="1">
    <source>
        <dbReference type="ARBA" id="ARBA00023284"/>
    </source>
</evidence>
<proteinExistence type="predicted"/>
<keyword evidence="5" id="KW-1185">Reference proteome</keyword>
<dbReference type="RefSeq" id="WP_081147713.1">
    <property type="nucleotide sequence ID" value="NZ_LVYD01000045.1"/>
</dbReference>
<dbReference type="PROSITE" id="PS00194">
    <property type="entry name" value="THIOREDOXIN_1"/>
    <property type="match status" value="1"/>
</dbReference>
<evidence type="ECO:0000313" key="4">
    <source>
        <dbReference type="EMBL" id="OQP63449.1"/>
    </source>
</evidence>
<dbReference type="AlphaFoldDB" id="A0A1V9FYL3"/>
<gene>
    <name evidence="4" type="ORF">A3860_24200</name>
</gene>
<evidence type="ECO:0000256" key="2">
    <source>
        <dbReference type="SAM" id="SignalP"/>
    </source>
</evidence>